<protein>
    <submittedName>
        <fullName evidence="1">Uncharacterized protein</fullName>
    </submittedName>
</protein>
<accession>A0AAD8A192</accession>
<proteinExistence type="predicted"/>
<reference evidence="1" key="1">
    <citation type="journal article" date="2023" name="IScience">
        <title>Live-bearing cockroach genome reveals convergent evolutionary mechanisms linked to viviparity in insects and beyond.</title>
        <authorList>
            <person name="Fouks B."/>
            <person name="Harrison M.C."/>
            <person name="Mikhailova A.A."/>
            <person name="Marchal E."/>
            <person name="English S."/>
            <person name="Carruthers M."/>
            <person name="Jennings E.C."/>
            <person name="Chiamaka E.L."/>
            <person name="Frigard R.A."/>
            <person name="Pippel M."/>
            <person name="Attardo G.M."/>
            <person name="Benoit J.B."/>
            <person name="Bornberg-Bauer E."/>
            <person name="Tobe S.S."/>
        </authorList>
    </citation>
    <scope>NUCLEOTIDE SEQUENCE</scope>
    <source>
        <strain evidence="1">Stay&amp;Tobe</strain>
    </source>
</reference>
<dbReference type="EMBL" id="JASPKZ010004211">
    <property type="protein sequence ID" value="KAJ9590511.1"/>
    <property type="molecule type" value="Genomic_DNA"/>
</dbReference>
<keyword evidence="2" id="KW-1185">Reference proteome</keyword>
<evidence type="ECO:0000313" key="2">
    <source>
        <dbReference type="Proteomes" id="UP001233999"/>
    </source>
</evidence>
<feature type="non-terminal residue" evidence="1">
    <location>
        <position position="1"/>
    </location>
</feature>
<feature type="non-terminal residue" evidence="1">
    <location>
        <position position="196"/>
    </location>
</feature>
<dbReference type="AlphaFoldDB" id="A0AAD8A192"/>
<gene>
    <name evidence="1" type="ORF">L9F63_016462</name>
</gene>
<reference evidence="1" key="2">
    <citation type="submission" date="2023-05" db="EMBL/GenBank/DDBJ databases">
        <authorList>
            <person name="Fouks B."/>
        </authorList>
    </citation>
    <scope>NUCLEOTIDE SEQUENCE</scope>
    <source>
        <strain evidence="1">Stay&amp;Tobe</strain>
        <tissue evidence="1">Testes</tissue>
    </source>
</reference>
<name>A0AAD8A192_DIPPU</name>
<comment type="caution">
    <text evidence="1">The sequence shown here is derived from an EMBL/GenBank/DDBJ whole genome shotgun (WGS) entry which is preliminary data.</text>
</comment>
<sequence>DTEWTLGRLRRHIWSISIPTPRRTYQYTSISLFGLSLSRRLEDKKHAHEKNLGQPLERGLIERSKPVLDCKLTIKEKLDHHDKSTVNNTKDGANRPSPWRSRFGLSRNYCVIRMVTINFNKLTHSEKREISTTRRLYGPTKLAIRNRTMSCTAILEDMKIAVTKLLCDNLQERQAASDSSYERTAINSSTVGPKLM</sequence>
<organism evidence="1 2">
    <name type="scientific">Diploptera punctata</name>
    <name type="common">Pacific beetle cockroach</name>
    <dbReference type="NCBI Taxonomy" id="6984"/>
    <lineage>
        <taxon>Eukaryota</taxon>
        <taxon>Metazoa</taxon>
        <taxon>Ecdysozoa</taxon>
        <taxon>Arthropoda</taxon>
        <taxon>Hexapoda</taxon>
        <taxon>Insecta</taxon>
        <taxon>Pterygota</taxon>
        <taxon>Neoptera</taxon>
        <taxon>Polyneoptera</taxon>
        <taxon>Dictyoptera</taxon>
        <taxon>Blattodea</taxon>
        <taxon>Blaberoidea</taxon>
        <taxon>Blaberidae</taxon>
        <taxon>Diplopterinae</taxon>
        <taxon>Diploptera</taxon>
    </lineage>
</organism>
<dbReference type="Proteomes" id="UP001233999">
    <property type="component" value="Unassembled WGS sequence"/>
</dbReference>
<evidence type="ECO:0000313" key="1">
    <source>
        <dbReference type="EMBL" id="KAJ9590511.1"/>
    </source>
</evidence>